<feature type="signal peptide" evidence="2">
    <location>
        <begin position="1"/>
        <end position="20"/>
    </location>
</feature>
<dbReference type="KEGG" id="fin:KQS_00335"/>
<keyword evidence="1" id="KW-0472">Membrane</keyword>
<name>H8XNG3_FLAIG</name>
<evidence type="ECO:0000256" key="1">
    <source>
        <dbReference type="SAM" id="Phobius"/>
    </source>
</evidence>
<feature type="transmembrane region" description="Helical" evidence="1">
    <location>
        <begin position="331"/>
        <end position="350"/>
    </location>
</feature>
<keyword evidence="1" id="KW-0812">Transmembrane</keyword>
<evidence type="ECO:0000313" key="3">
    <source>
        <dbReference type="EMBL" id="CCG52080.1"/>
    </source>
</evidence>
<keyword evidence="2" id="KW-0732">Signal</keyword>
<organism evidence="3 4">
    <name type="scientific">Flavobacterium indicum (strain DSM 17447 / CIP 109464 / GPTSA100-9)</name>
    <dbReference type="NCBI Taxonomy" id="1094466"/>
    <lineage>
        <taxon>Bacteria</taxon>
        <taxon>Pseudomonadati</taxon>
        <taxon>Bacteroidota</taxon>
        <taxon>Flavobacteriia</taxon>
        <taxon>Flavobacteriales</taxon>
        <taxon>Flavobacteriaceae</taxon>
        <taxon>Flavobacterium</taxon>
    </lineage>
</organism>
<feature type="transmembrane region" description="Helical" evidence="1">
    <location>
        <begin position="155"/>
        <end position="173"/>
    </location>
</feature>
<sequence>MKRGLLFLFFVFSLMGFAQTATTALNKKTIKIGEEAILTLTTKVHASDFVVFPEPDSIGKLELIQSYPVDTIKIENQTQLVKKYGLTQFDAGNYSIPSLEVLFNKKKITTNKQKLTVTDVVVDTTKQKMYDIKADATIAAEMEKINNDEITTPQIISAIFGVFTIAFLAYWIIKKIQFRKEAKTEKYVPPFDKFKQDVEAIEGLEKNSKAFYSKLTEMVKTYFNVTLEIPALESTTNEFILWLENKALEQKIQLKTITLANLEKIFQNADLAKFAKINLEESVVLNDKKKVVEAVTEFHALLPTSNEEQRVANALKLVERRKLKQKNIRQFVAVATFLLATLGAVVLLGYQNIADYVHQQWNGKDAHYYQKREWVTSEYGYPPIQIETPEILARIKSDIKSPEIKNYASFEWQTLGDNLSVTLRTIAYKDSVPFVLNDVVNRELGEMMQQNAKGIKMDMKKFKNSKGVVGDLVVGTYTFNDEKGSQNHKFSTVILHDDKNQQIITISHKVSDKEAAGLVDRINNSIEFVLVEDDE</sequence>
<dbReference type="OrthoDB" id="9807384at2"/>
<proteinExistence type="predicted"/>
<dbReference type="Proteomes" id="UP000007599">
    <property type="component" value="Chromosome I"/>
</dbReference>
<gene>
    <name evidence="3" type="ordered locus">KQS_00335</name>
</gene>
<accession>H8XNG3</accession>
<keyword evidence="1" id="KW-1133">Transmembrane helix</keyword>
<reference evidence="4" key="2">
    <citation type="submission" date="2012-03" db="EMBL/GenBank/DDBJ databases">
        <title>Complete genome sequence of Flavobacterium indicum GPTSA100-9T, isolated from warm spring water.</title>
        <authorList>
            <person name="Barbier P."/>
            <person name="Houel A."/>
            <person name="Loux V."/>
            <person name="Poulain J."/>
            <person name="Bernardet J.-F."/>
            <person name="Touchon M."/>
            <person name="Duchaud E."/>
        </authorList>
    </citation>
    <scope>NUCLEOTIDE SEQUENCE [LARGE SCALE GENOMIC DNA]</scope>
    <source>
        <strain evidence="4">DSM 17447 / CIP 109464 / GPTSA100-9</strain>
    </source>
</reference>
<protein>
    <recommendedName>
        <fullName evidence="5">Transmembrane protein</fullName>
    </recommendedName>
</protein>
<evidence type="ECO:0008006" key="5">
    <source>
        <dbReference type="Google" id="ProtNLM"/>
    </source>
</evidence>
<dbReference type="EMBL" id="HE774682">
    <property type="protein sequence ID" value="CCG52080.1"/>
    <property type="molecule type" value="Genomic_DNA"/>
</dbReference>
<feature type="chain" id="PRO_5003616941" description="Transmembrane protein" evidence="2">
    <location>
        <begin position="21"/>
        <end position="535"/>
    </location>
</feature>
<keyword evidence="4" id="KW-1185">Reference proteome</keyword>
<dbReference type="eggNOG" id="COG3088">
    <property type="taxonomic scope" value="Bacteria"/>
</dbReference>
<dbReference type="RefSeq" id="WP_014387224.1">
    <property type="nucleotide sequence ID" value="NC_017025.1"/>
</dbReference>
<reference evidence="3 4" key="1">
    <citation type="journal article" date="2012" name="J. Bacteriol.">
        <title>Complete Genome Sequence of Flavobacterium indicum GPSTA100-9T, Isolated from Warm Spring Water.</title>
        <authorList>
            <person name="Barbier P."/>
            <person name="Houel A."/>
            <person name="Loux V."/>
            <person name="Poulain J."/>
            <person name="Bernardet J.F."/>
            <person name="Touchon M."/>
            <person name="Duchaud E."/>
        </authorList>
    </citation>
    <scope>NUCLEOTIDE SEQUENCE [LARGE SCALE GENOMIC DNA]</scope>
    <source>
        <strain evidence="4">DSM 17447 / CIP 109464 / GPTSA100-9</strain>
    </source>
</reference>
<dbReference type="HOGENOM" id="CLU_542413_0_0_10"/>
<dbReference type="STRING" id="1094466.KQS_00335"/>
<evidence type="ECO:0000313" key="4">
    <source>
        <dbReference type="Proteomes" id="UP000007599"/>
    </source>
</evidence>
<dbReference type="PATRIC" id="fig|1094466.5.peg.67"/>
<dbReference type="AlphaFoldDB" id="H8XNG3"/>
<evidence type="ECO:0000256" key="2">
    <source>
        <dbReference type="SAM" id="SignalP"/>
    </source>
</evidence>